<evidence type="ECO:0000313" key="2">
    <source>
        <dbReference type="EMBL" id="KAL2609067.1"/>
    </source>
</evidence>
<sequence>MKESVLAGGFVSSTYQDSPRTTARMELDSTLLSGEDPRRDGLYGNREMVEAEQYRDYASLCALSSTGVEGKESPLYCQEKTVRVGQGFNLSDCPNVVQESYLYWEILCRLAQPG</sequence>
<feature type="region of interest" description="Disordered" evidence="1">
    <location>
        <begin position="1"/>
        <end position="42"/>
    </location>
</feature>
<reference evidence="2 3" key="1">
    <citation type="submission" date="2024-09" db="EMBL/GenBank/DDBJ databases">
        <title>Chromosome-scale assembly of Riccia fluitans.</title>
        <authorList>
            <person name="Paukszto L."/>
            <person name="Sawicki J."/>
            <person name="Karawczyk K."/>
            <person name="Piernik-Szablinska J."/>
            <person name="Szczecinska M."/>
            <person name="Mazdziarz M."/>
        </authorList>
    </citation>
    <scope>NUCLEOTIDE SEQUENCE [LARGE SCALE GENOMIC DNA]</scope>
    <source>
        <strain evidence="2">Rf_01</strain>
        <tissue evidence="2">Aerial parts of the thallus</tissue>
    </source>
</reference>
<gene>
    <name evidence="2" type="ORF">R1flu_027640</name>
</gene>
<proteinExistence type="predicted"/>
<accession>A0ABD1XJD3</accession>
<dbReference type="AlphaFoldDB" id="A0ABD1XJD3"/>
<name>A0ABD1XJD3_9MARC</name>
<evidence type="ECO:0000313" key="3">
    <source>
        <dbReference type="Proteomes" id="UP001605036"/>
    </source>
</evidence>
<organism evidence="2 3">
    <name type="scientific">Riccia fluitans</name>
    <dbReference type="NCBI Taxonomy" id="41844"/>
    <lineage>
        <taxon>Eukaryota</taxon>
        <taxon>Viridiplantae</taxon>
        <taxon>Streptophyta</taxon>
        <taxon>Embryophyta</taxon>
        <taxon>Marchantiophyta</taxon>
        <taxon>Marchantiopsida</taxon>
        <taxon>Marchantiidae</taxon>
        <taxon>Marchantiales</taxon>
        <taxon>Ricciaceae</taxon>
        <taxon>Riccia</taxon>
    </lineage>
</organism>
<comment type="caution">
    <text evidence="2">The sequence shown here is derived from an EMBL/GenBank/DDBJ whole genome shotgun (WGS) entry which is preliminary data.</text>
</comment>
<feature type="compositionally biased region" description="Polar residues" evidence="1">
    <location>
        <begin position="11"/>
        <end position="21"/>
    </location>
</feature>
<keyword evidence="3" id="KW-1185">Reference proteome</keyword>
<dbReference type="Proteomes" id="UP001605036">
    <property type="component" value="Unassembled WGS sequence"/>
</dbReference>
<dbReference type="EMBL" id="JBHFFA010000008">
    <property type="protein sequence ID" value="KAL2609067.1"/>
    <property type="molecule type" value="Genomic_DNA"/>
</dbReference>
<protein>
    <submittedName>
        <fullName evidence="2">Uncharacterized protein</fullName>
    </submittedName>
</protein>
<evidence type="ECO:0000256" key="1">
    <source>
        <dbReference type="SAM" id="MobiDB-lite"/>
    </source>
</evidence>